<evidence type="ECO:0000313" key="4">
    <source>
        <dbReference type="EMBL" id="MFC1851587.1"/>
    </source>
</evidence>
<evidence type="ECO:0000313" key="5">
    <source>
        <dbReference type="Proteomes" id="UP001594351"/>
    </source>
</evidence>
<dbReference type="Proteomes" id="UP001594351">
    <property type="component" value="Unassembled WGS sequence"/>
</dbReference>
<feature type="domain" description="LysM" evidence="3">
    <location>
        <begin position="225"/>
        <end position="269"/>
    </location>
</feature>
<keyword evidence="2" id="KW-1133">Transmembrane helix</keyword>
<feature type="region of interest" description="Disordered" evidence="1">
    <location>
        <begin position="107"/>
        <end position="145"/>
    </location>
</feature>
<reference evidence="4 5" key="1">
    <citation type="submission" date="2024-09" db="EMBL/GenBank/DDBJ databases">
        <title>Laminarin stimulates single cell rates of sulfate reduction while oxygen inhibits transcriptomic activity in coastal marine sediment.</title>
        <authorList>
            <person name="Lindsay M."/>
            <person name="Orcutt B."/>
            <person name="Emerson D."/>
            <person name="Stepanauskas R."/>
            <person name="D'Angelo T."/>
        </authorList>
    </citation>
    <scope>NUCLEOTIDE SEQUENCE [LARGE SCALE GENOMIC DNA]</scope>
    <source>
        <strain evidence="4">SAG AM-311-K15</strain>
    </source>
</reference>
<keyword evidence="2" id="KW-0472">Membrane</keyword>
<feature type="compositionally biased region" description="Basic and acidic residues" evidence="1">
    <location>
        <begin position="119"/>
        <end position="139"/>
    </location>
</feature>
<dbReference type="EMBL" id="JBHPBY010000204">
    <property type="protein sequence ID" value="MFC1851587.1"/>
    <property type="molecule type" value="Genomic_DNA"/>
</dbReference>
<dbReference type="PROSITE" id="PS51782">
    <property type="entry name" value="LYSM"/>
    <property type="match status" value="1"/>
</dbReference>
<feature type="transmembrane region" description="Helical" evidence="2">
    <location>
        <begin position="50"/>
        <end position="71"/>
    </location>
</feature>
<dbReference type="InterPro" id="IPR036779">
    <property type="entry name" value="LysM_dom_sf"/>
</dbReference>
<gene>
    <name evidence="4" type="ORF">ACFL27_15460</name>
</gene>
<accession>A0ABV6YZG5</accession>
<name>A0ABV6YZG5_UNCC1</name>
<evidence type="ECO:0000256" key="2">
    <source>
        <dbReference type="SAM" id="Phobius"/>
    </source>
</evidence>
<sequence>MHPNNHCPICGIEKIAAHMTRCPQCDADLTCFQVLQSLPEEAGIGRRGQLFLLSLTLSSVFITFTVLGLFWRLNYRLNLLETRVSNQKEAHQDLAVTLSSQLQEVVNSPRKKVNSIDSARQEERPESPKHNQKKDDHSKIMPQTPDLPEKLKFRTYCTTEKDTLWLLSRKFYGAGKYYPILMEHNPQLGVYDLDGGITIKILEDKNLVKQMYHSIIETQEQQIFYLYTVQEGDTLTAITAKFYQNDRMIDYLTELNPGTPIRPGQKIKILLE</sequence>
<dbReference type="Gene3D" id="3.10.350.10">
    <property type="entry name" value="LysM domain"/>
    <property type="match status" value="1"/>
</dbReference>
<evidence type="ECO:0000256" key="1">
    <source>
        <dbReference type="SAM" id="MobiDB-lite"/>
    </source>
</evidence>
<organism evidence="4 5">
    <name type="scientific">candidate division CSSED10-310 bacterium</name>
    <dbReference type="NCBI Taxonomy" id="2855610"/>
    <lineage>
        <taxon>Bacteria</taxon>
        <taxon>Bacteria division CSSED10-310</taxon>
    </lineage>
</organism>
<dbReference type="InterPro" id="IPR018392">
    <property type="entry name" value="LysM"/>
</dbReference>
<proteinExistence type="predicted"/>
<dbReference type="Pfam" id="PF01476">
    <property type="entry name" value="LysM"/>
    <property type="match status" value="1"/>
</dbReference>
<dbReference type="CDD" id="cd00118">
    <property type="entry name" value="LysM"/>
    <property type="match status" value="1"/>
</dbReference>
<keyword evidence="5" id="KW-1185">Reference proteome</keyword>
<evidence type="ECO:0000259" key="3">
    <source>
        <dbReference type="PROSITE" id="PS51782"/>
    </source>
</evidence>
<comment type="caution">
    <text evidence="4">The sequence shown here is derived from an EMBL/GenBank/DDBJ whole genome shotgun (WGS) entry which is preliminary data.</text>
</comment>
<protein>
    <submittedName>
        <fullName evidence="4">LysM peptidoglycan-binding domain-containing protein</fullName>
    </submittedName>
</protein>
<keyword evidence="2" id="KW-0812">Transmembrane</keyword>
<dbReference type="SUPFAM" id="SSF54106">
    <property type="entry name" value="LysM domain"/>
    <property type="match status" value="1"/>
</dbReference>